<keyword evidence="1" id="KW-1133">Transmembrane helix</keyword>
<proteinExistence type="predicted"/>
<accession>A0ABU2AFP7</accession>
<comment type="caution">
    <text evidence="2">The sequence shown here is derived from an EMBL/GenBank/DDBJ whole genome shotgun (WGS) entry which is preliminary data.</text>
</comment>
<sequence>MAQDFNRAMREGLADAVGFVGGALAGWWLGRQFGIDFIATSEWNARQVVGLLLIVGGCGVGRFVARRLMLKDKP</sequence>
<organism evidence="2 3">
    <name type="scientific">Roseateles asaccharophilus</name>
    <dbReference type="NCBI Taxonomy" id="582607"/>
    <lineage>
        <taxon>Bacteria</taxon>
        <taxon>Pseudomonadati</taxon>
        <taxon>Pseudomonadota</taxon>
        <taxon>Betaproteobacteria</taxon>
        <taxon>Burkholderiales</taxon>
        <taxon>Sphaerotilaceae</taxon>
        <taxon>Roseateles</taxon>
    </lineage>
</organism>
<keyword evidence="3" id="KW-1185">Reference proteome</keyword>
<dbReference type="RefSeq" id="WP_310333033.1">
    <property type="nucleotide sequence ID" value="NZ_JAVDXV010000013.1"/>
</dbReference>
<dbReference type="EMBL" id="JAVDXV010000013">
    <property type="protein sequence ID" value="MDR7336032.1"/>
    <property type="molecule type" value="Genomic_DNA"/>
</dbReference>
<feature type="transmembrane region" description="Helical" evidence="1">
    <location>
        <begin position="12"/>
        <end position="29"/>
    </location>
</feature>
<keyword evidence="1" id="KW-0812">Transmembrane</keyword>
<name>A0ABU2AFP7_9BURK</name>
<evidence type="ECO:0000313" key="2">
    <source>
        <dbReference type="EMBL" id="MDR7336032.1"/>
    </source>
</evidence>
<gene>
    <name evidence="2" type="ORF">J2X21_005202</name>
</gene>
<feature type="transmembrane region" description="Helical" evidence="1">
    <location>
        <begin position="49"/>
        <end position="65"/>
    </location>
</feature>
<evidence type="ECO:0008006" key="4">
    <source>
        <dbReference type="Google" id="ProtNLM"/>
    </source>
</evidence>
<reference evidence="2 3" key="1">
    <citation type="submission" date="2023-07" db="EMBL/GenBank/DDBJ databases">
        <title>Sorghum-associated microbial communities from plants grown in Nebraska, USA.</title>
        <authorList>
            <person name="Schachtman D."/>
        </authorList>
    </citation>
    <scope>NUCLEOTIDE SEQUENCE [LARGE SCALE GENOMIC DNA]</scope>
    <source>
        <strain evidence="2 3">BE316</strain>
    </source>
</reference>
<protein>
    <recommendedName>
        <fullName evidence="4">ATP synthase protein I</fullName>
    </recommendedName>
</protein>
<dbReference type="Proteomes" id="UP001180825">
    <property type="component" value="Unassembled WGS sequence"/>
</dbReference>
<evidence type="ECO:0000313" key="3">
    <source>
        <dbReference type="Proteomes" id="UP001180825"/>
    </source>
</evidence>
<evidence type="ECO:0000256" key="1">
    <source>
        <dbReference type="SAM" id="Phobius"/>
    </source>
</evidence>
<keyword evidence="1" id="KW-0472">Membrane</keyword>